<evidence type="ECO:0000313" key="1">
    <source>
        <dbReference type="EMBL" id="CEK59632.1"/>
    </source>
</evidence>
<feature type="non-terminal residue" evidence="1">
    <location>
        <position position="75"/>
    </location>
</feature>
<name>A0A0B6YU40_9EUPU</name>
<proteinExistence type="predicted"/>
<gene>
    <name evidence="1" type="primary">ORF36962</name>
</gene>
<dbReference type="EMBL" id="HACG01012767">
    <property type="protein sequence ID" value="CEK59632.1"/>
    <property type="molecule type" value="Transcribed_RNA"/>
</dbReference>
<sequence length="75" mass="8539">MLRFCQQLPAAVNRNSCLHFFCAVEQDIIHNDVGLLKSSFKFDNDNSARHWFPFHQASFDSSRATPASCDHLLIA</sequence>
<reference evidence="1" key="1">
    <citation type="submission" date="2014-12" db="EMBL/GenBank/DDBJ databases">
        <title>Insight into the proteome of Arion vulgaris.</title>
        <authorList>
            <person name="Aradska J."/>
            <person name="Bulat T."/>
            <person name="Smidak R."/>
            <person name="Sarate P."/>
            <person name="Gangsoo J."/>
            <person name="Sialana F."/>
            <person name="Bilban M."/>
            <person name="Lubec G."/>
        </authorList>
    </citation>
    <scope>NUCLEOTIDE SEQUENCE</scope>
    <source>
        <tissue evidence="1">Skin</tissue>
    </source>
</reference>
<protein>
    <submittedName>
        <fullName evidence="1">Uncharacterized protein</fullName>
    </submittedName>
</protein>
<organism evidence="1">
    <name type="scientific">Arion vulgaris</name>
    <dbReference type="NCBI Taxonomy" id="1028688"/>
    <lineage>
        <taxon>Eukaryota</taxon>
        <taxon>Metazoa</taxon>
        <taxon>Spiralia</taxon>
        <taxon>Lophotrochozoa</taxon>
        <taxon>Mollusca</taxon>
        <taxon>Gastropoda</taxon>
        <taxon>Heterobranchia</taxon>
        <taxon>Euthyneura</taxon>
        <taxon>Panpulmonata</taxon>
        <taxon>Eupulmonata</taxon>
        <taxon>Stylommatophora</taxon>
        <taxon>Helicina</taxon>
        <taxon>Arionoidea</taxon>
        <taxon>Arionidae</taxon>
        <taxon>Arion</taxon>
    </lineage>
</organism>
<dbReference type="AlphaFoldDB" id="A0A0B6YU40"/>
<accession>A0A0B6YU40</accession>